<sequence length="95" mass="10290">MIIGEVISRVVSTRKYDSLQGFKLLVIQPCFGSKDDCFVAADELGAGEGELVLVARGQAAQHALIKDTPIDALVVGLIDEKPAINMSNIDRKNEY</sequence>
<keyword evidence="3" id="KW-1283">Bacterial microcompartment</keyword>
<dbReference type="EMBL" id="SJTH01000012">
    <property type="protein sequence ID" value="TCJ03961.1"/>
    <property type="molecule type" value="Genomic_DNA"/>
</dbReference>
<dbReference type="Gene3D" id="2.40.50.220">
    <property type="entry name" value="EutN/Ccml"/>
    <property type="match status" value="1"/>
</dbReference>
<protein>
    <submittedName>
        <fullName evidence="4">Ethanolamine utilization protein EutN</fullName>
    </submittedName>
</protein>
<dbReference type="RefSeq" id="WP_057762444.1">
    <property type="nucleotide sequence ID" value="NZ_CP183326.1"/>
</dbReference>
<dbReference type="SUPFAM" id="SSF159133">
    <property type="entry name" value="EutN/CcmL-like"/>
    <property type="match status" value="1"/>
</dbReference>
<dbReference type="AlphaFoldDB" id="A0A4R1B1M3"/>
<comment type="caution">
    <text evidence="4">The sequence shown here is derived from an EMBL/GenBank/DDBJ whole genome shotgun (WGS) entry which is preliminary data.</text>
</comment>
<keyword evidence="5" id="KW-1185">Reference proteome</keyword>
<evidence type="ECO:0000313" key="5">
    <source>
        <dbReference type="Proteomes" id="UP000293846"/>
    </source>
</evidence>
<dbReference type="InterPro" id="IPR004992">
    <property type="entry name" value="EutN_CcmL"/>
</dbReference>
<dbReference type="CDD" id="cd01614">
    <property type="entry name" value="EutN_CcmL"/>
    <property type="match status" value="1"/>
</dbReference>
<dbReference type="InterPro" id="IPR036677">
    <property type="entry name" value="EutN_CcmL_sf"/>
</dbReference>
<dbReference type="GO" id="GO:0031470">
    <property type="term" value="C:carboxysome"/>
    <property type="evidence" value="ECO:0007669"/>
    <property type="project" value="UniProtKB-SubCell"/>
</dbReference>
<reference evidence="4 5" key="1">
    <citation type="submission" date="2019-03" db="EMBL/GenBank/DDBJ databases">
        <authorList>
            <person name="Jensen L."/>
            <person name="Storgaard J."/>
            <person name="Sulaj E."/>
            <person name="Schramm A."/>
            <person name="Marshall I.P.G."/>
        </authorList>
    </citation>
    <scope>NUCLEOTIDE SEQUENCE [LARGE SCALE GENOMIC DNA]</scope>
    <source>
        <strain evidence="4 5">2017H2G3</strain>
    </source>
</reference>
<keyword evidence="2" id="KW-1282">Carboxysome</keyword>
<dbReference type="Proteomes" id="UP000293846">
    <property type="component" value="Unassembled WGS sequence"/>
</dbReference>
<proteinExistence type="predicted"/>
<dbReference type="PANTHER" id="PTHR36539">
    <property type="entry name" value="ETHANOLAMINE UTILIZATION PROTEIN EUTN"/>
    <property type="match status" value="1"/>
</dbReference>
<dbReference type="OrthoDB" id="196195at2"/>
<evidence type="ECO:0000256" key="3">
    <source>
        <dbReference type="ARBA" id="ARBA00024446"/>
    </source>
</evidence>
<gene>
    <name evidence="4" type="ORF">E0Y62_12375</name>
</gene>
<dbReference type="STRING" id="1742358.GCA_001439605_00063"/>
<evidence type="ECO:0000256" key="1">
    <source>
        <dbReference type="ARBA" id="ARBA00023587"/>
    </source>
</evidence>
<dbReference type="PROSITE" id="PS51932">
    <property type="entry name" value="BMV"/>
    <property type="match status" value="1"/>
</dbReference>
<evidence type="ECO:0000256" key="2">
    <source>
        <dbReference type="ARBA" id="ARBA00023669"/>
    </source>
</evidence>
<comment type="subcellular location">
    <subcellularLocation>
        <location evidence="1">Carboxysome</location>
    </subcellularLocation>
</comment>
<organism evidence="4 5">
    <name type="scientific">Cytobacillus praedii</name>
    <dbReference type="NCBI Taxonomy" id="1742358"/>
    <lineage>
        <taxon>Bacteria</taxon>
        <taxon>Bacillati</taxon>
        <taxon>Bacillota</taxon>
        <taxon>Bacilli</taxon>
        <taxon>Bacillales</taxon>
        <taxon>Bacillaceae</taxon>
        <taxon>Cytobacillus</taxon>
    </lineage>
</organism>
<accession>A0A4R1B1M3</accession>
<evidence type="ECO:0000313" key="4">
    <source>
        <dbReference type="EMBL" id="TCJ03961.1"/>
    </source>
</evidence>
<name>A0A4R1B1M3_9BACI</name>
<dbReference type="Pfam" id="PF03319">
    <property type="entry name" value="EutN_CcmL"/>
    <property type="match status" value="1"/>
</dbReference>